<dbReference type="Proteomes" id="UP000636264">
    <property type="component" value="Unassembled WGS sequence"/>
</dbReference>
<evidence type="ECO:0000313" key="15">
    <source>
        <dbReference type="Proteomes" id="UP000636264"/>
    </source>
</evidence>
<dbReference type="FunFam" id="1.20.58.340:FF:000001">
    <property type="entry name" value="Magnesium transport protein CorA"/>
    <property type="match status" value="1"/>
</dbReference>
<keyword evidence="7 13" id="KW-0812">Transmembrane</keyword>
<dbReference type="GO" id="GO:0015095">
    <property type="term" value="F:magnesium ion transmembrane transporter activity"/>
    <property type="evidence" value="ECO:0007669"/>
    <property type="project" value="TreeGrafter"/>
</dbReference>
<evidence type="ECO:0000256" key="2">
    <source>
        <dbReference type="ARBA" id="ARBA00009765"/>
    </source>
</evidence>
<feature type="transmembrane region" description="Helical" evidence="13">
    <location>
        <begin position="261"/>
        <end position="285"/>
    </location>
</feature>
<keyword evidence="5" id="KW-1003">Cell membrane</keyword>
<evidence type="ECO:0000256" key="4">
    <source>
        <dbReference type="ARBA" id="ARBA00022448"/>
    </source>
</evidence>
<dbReference type="InterPro" id="IPR045861">
    <property type="entry name" value="CorA_cytoplasmic_dom"/>
</dbReference>
<evidence type="ECO:0000256" key="8">
    <source>
        <dbReference type="ARBA" id="ARBA00022842"/>
    </source>
</evidence>
<keyword evidence="4" id="KW-0813">Transport</keyword>
<comment type="subcellular location">
    <subcellularLocation>
        <location evidence="1">Cell inner membrane</location>
        <topology evidence="1">Multi-pass membrane protein</topology>
    </subcellularLocation>
</comment>
<dbReference type="EMBL" id="BMIF01000007">
    <property type="protein sequence ID" value="GGA70758.1"/>
    <property type="molecule type" value="Genomic_DNA"/>
</dbReference>
<keyword evidence="6" id="KW-0997">Cell inner membrane</keyword>
<dbReference type="InterPro" id="IPR045863">
    <property type="entry name" value="CorA_TM1_TM2"/>
</dbReference>
<keyword evidence="9 13" id="KW-1133">Transmembrane helix</keyword>
<keyword evidence="10" id="KW-0406">Ion transport</keyword>
<evidence type="ECO:0000256" key="7">
    <source>
        <dbReference type="ARBA" id="ARBA00022692"/>
    </source>
</evidence>
<proteinExistence type="inferred from homology"/>
<dbReference type="Gene3D" id="3.30.460.20">
    <property type="entry name" value="CorA soluble domain-like"/>
    <property type="match status" value="1"/>
</dbReference>
<evidence type="ECO:0000256" key="13">
    <source>
        <dbReference type="SAM" id="Phobius"/>
    </source>
</evidence>
<evidence type="ECO:0000313" key="14">
    <source>
        <dbReference type="EMBL" id="GGA70758.1"/>
    </source>
</evidence>
<dbReference type="AlphaFoldDB" id="A0A916W6C5"/>
<comment type="catalytic activity">
    <reaction evidence="12">
        <text>Mg(2+)(in) = Mg(2+)(out)</text>
        <dbReference type="Rhea" id="RHEA:29827"/>
        <dbReference type="ChEBI" id="CHEBI:18420"/>
    </reaction>
</comment>
<comment type="caution">
    <text evidence="14">The sequence shown here is derived from an EMBL/GenBank/DDBJ whole genome shotgun (WGS) entry which is preliminary data.</text>
</comment>
<dbReference type="InterPro" id="IPR002523">
    <property type="entry name" value="MgTranspt_CorA/ZnTranspt_ZntB"/>
</dbReference>
<reference evidence="14" key="1">
    <citation type="journal article" date="2014" name="Int. J. Syst. Evol. Microbiol.">
        <title>Complete genome sequence of Corynebacterium casei LMG S-19264T (=DSM 44701T), isolated from a smear-ripened cheese.</title>
        <authorList>
            <consortium name="US DOE Joint Genome Institute (JGI-PGF)"/>
            <person name="Walter F."/>
            <person name="Albersmeier A."/>
            <person name="Kalinowski J."/>
            <person name="Ruckert C."/>
        </authorList>
    </citation>
    <scope>NUCLEOTIDE SEQUENCE</scope>
    <source>
        <strain evidence="14">CGMCC 1.15320</strain>
    </source>
</reference>
<dbReference type="CDD" id="cd12837">
    <property type="entry name" value="EcCorA-like_u1"/>
    <property type="match status" value="1"/>
</dbReference>
<dbReference type="GO" id="GO:0005886">
    <property type="term" value="C:plasma membrane"/>
    <property type="evidence" value="ECO:0007669"/>
    <property type="project" value="UniProtKB-SubCell"/>
</dbReference>
<evidence type="ECO:0000256" key="10">
    <source>
        <dbReference type="ARBA" id="ARBA00023065"/>
    </source>
</evidence>
<feature type="transmembrane region" description="Helical" evidence="13">
    <location>
        <begin position="297"/>
        <end position="317"/>
    </location>
</feature>
<evidence type="ECO:0000256" key="9">
    <source>
        <dbReference type="ARBA" id="ARBA00022989"/>
    </source>
</evidence>
<keyword evidence="8" id="KW-0460">Magnesium</keyword>
<dbReference type="PANTHER" id="PTHR47685">
    <property type="entry name" value="MAGNESIUM TRANSPORT PROTEIN CORA"/>
    <property type="match status" value="1"/>
</dbReference>
<accession>A0A916W6C5</accession>
<sequence length="323" mass="36340">MLTAYVVDHDRLLPVTDLTLHKEAIVWADLLAPTPEEQRAVEEWLGIEFPSREEMEEIEISSRLYAENGVHYMTVTVPVQSDGDSPEVGPVTFILAGDRLLTLRFHTPYAFQTFPELATKTPLGCSSGSMILISLLEVIVDRIADVLERTSQDILEISSRIFQSREKKASTRDQQFHAILRQIGKKEHLLSILQESLLTLKRMSGYLTALKLSAPDKEASVRIKILSRDIISLADHAIGKSQKINFLLDATLGMINIEQSAIIKIFSVAAVVFLPPTLVASIYGMNFGIMPELHWRYGYPMAIGLMVLSALLPYLYFKRRGWL</sequence>
<dbReference type="Pfam" id="PF01544">
    <property type="entry name" value="CorA"/>
    <property type="match status" value="1"/>
</dbReference>
<dbReference type="SUPFAM" id="SSF143865">
    <property type="entry name" value="CorA soluble domain-like"/>
    <property type="match status" value="1"/>
</dbReference>
<dbReference type="Gene3D" id="1.20.58.340">
    <property type="entry name" value="Magnesium transport protein CorA, transmembrane region"/>
    <property type="match status" value="2"/>
</dbReference>
<evidence type="ECO:0000256" key="1">
    <source>
        <dbReference type="ARBA" id="ARBA00004429"/>
    </source>
</evidence>
<evidence type="ECO:0000256" key="6">
    <source>
        <dbReference type="ARBA" id="ARBA00022519"/>
    </source>
</evidence>
<reference evidence="14" key="2">
    <citation type="submission" date="2020-09" db="EMBL/GenBank/DDBJ databases">
        <authorList>
            <person name="Sun Q."/>
            <person name="Zhou Y."/>
        </authorList>
    </citation>
    <scope>NUCLEOTIDE SEQUENCE</scope>
    <source>
        <strain evidence="14">CGMCC 1.15320</strain>
    </source>
</reference>
<dbReference type="SUPFAM" id="SSF144083">
    <property type="entry name" value="Magnesium transport protein CorA, transmembrane region"/>
    <property type="match status" value="1"/>
</dbReference>
<comment type="similarity">
    <text evidence="2">Belongs to the CorA metal ion transporter (MIT) (TC 1.A.35) family.</text>
</comment>
<keyword evidence="11 13" id="KW-0472">Membrane</keyword>
<gene>
    <name evidence="14" type="primary">corA</name>
    <name evidence="14" type="ORF">GCM10011385_25710</name>
</gene>
<evidence type="ECO:0000256" key="5">
    <source>
        <dbReference type="ARBA" id="ARBA00022475"/>
    </source>
</evidence>
<dbReference type="GO" id="GO:0015099">
    <property type="term" value="F:nickel cation transmembrane transporter activity"/>
    <property type="evidence" value="ECO:0007669"/>
    <property type="project" value="TreeGrafter"/>
</dbReference>
<evidence type="ECO:0000256" key="3">
    <source>
        <dbReference type="ARBA" id="ARBA00019439"/>
    </source>
</evidence>
<protein>
    <recommendedName>
        <fullName evidence="3">Magnesium transport protein CorA</fullName>
    </recommendedName>
</protein>
<keyword evidence="15" id="KW-1185">Reference proteome</keyword>
<evidence type="ECO:0000256" key="11">
    <source>
        <dbReference type="ARBA" id="ARBA00023136"/>
    </source>
</evidence>
<organism evidence="14 15">
    <name type="scientific">Nitratireductor aestuarii</name>
    <dbReference type="NCBI Taxonomy" id="1735103"/>
    <lineage>
        <taxon>Bacteria</taxon>
        <taxon>Pseudomonadati</taxon>
        <taxon>Pseudomonadota</taxon>
        <taxon>Alphaproteobacteria</taxon>
        <taxon>Hyphomicrobiales</taxon>
        <taxon>Phyllobacteriaceae</taxon>
        <taxon>Nitratireductor</taxon>
    </lineage>
</organism>
<dbReference type="RefSeq" id="WP_188721463.1">
    <property type="nucleotide sequence ID" value="NZ_BMIF01000007.1"/>
</dbReference>
<dbReference type="GO" id="GO:0015087">
    <property type="term" value="F:cobalt ion transmembrane transporter activity"/>
    <property type="evidence" value="ECO:0007669"/>
    <property type="project" value="TreeGrafter"/>
</dbReference>
<dbReference type="InterPro" id="IPR050829">
    <property type="entry name" value="CorA_MIT"/>
</dbReference>
<name>A0A916W6C5_9HYPH</name>
<dbReference type="PANTHER" id="PTHR47685:SF1">
    <property type="entry name" value="MAGNESIUM TRANSPORT PROTEIN CORA"/>
    <property type="match status" value="1"/>
</dbReference>
<evidence type="ECO:0000256" key="12">
    <source>
        <dbReference type="ARBA" id="ARBA00034269"/>
    </source>
</evidence>